<dbReference type="Pfam" id="PF02518">
    <property type="entry name" value="HATPase_c"/>
    <property type="match status" value="1"/>
</dbReference>
<gene>
    <name evidence="11" type="ORF">E9531_11545</name>
</gene>
<dbReference type="PROSITE" id="PS50109">
    <property type="entry name" value="HIS_KIN"/>
    <property type="match status" value="1"/>
</dbReference>
<dbReference type="GO" id="GO:0046983">
    <property type="term" value="F:protein dimerization activity"/>
    <property type="evidence" value="ECO:0007669"/>
    <property type="project" value="InterPro"/>
</dbReference>
<keyword evidence="8" id="KW-0902">Two-component regulatory system</keyword>
<accession>A0A4S8F109</accession>
<reference evidence="11 12" key="1">
    <citation type="journal article" date="2015" name="Antonie Van Leeuwenhoek">
        <title>Lampropedia puyangensis sp. nov., isolated from symptomatic bark of Populus ? euramericana canker and emended description of Lampropedia hyalina (Ehrenberg 1832) Lee et al. 2004.</title>
        <authorList>
            <person name="Li Y."/>
            <person name="Wang T."/>
            <person name="Piao C.G."/>
            <person name="Wang L.F."/>
            <person name="Tian G.Z."/>
            <person name="Zhu T.H."/>
            <person name="Guo M.W."/>
        </authorList>
    </citation>
    <scope>NUCLEOTIDE SEQUENCE [LARGE SCALE GENOMIC DNA]</scope>
    <source>
        <strain evidence="11 12">2-bin</strain>
    </source>
</reference>
<dbReference type="GO" id="GO:0016020">
    <property type="term" value="C:membrane"/>
    <property type="evidence" value="ECO:0007669"/>
    <property type="project" value="InterPro"/>
</dbReference>
<evidence type="ECO:0000256" key="4">
    <source>
        <dbReference type="ARBA" id="ARBA00022679"/>
    </source>
</evidence>
<keyword evidence="5" id="KW-0547">Nucleotide-binding</keyword>
<dbReference type="PANTHER" id="PTHR24421">
    <property type="entry name" value="NITRATE/NITRITE SENSOR PROTEIN NARX-RELATED"/>
    <property type="match status" value="1"/>
</dbReference>
<protein>
    <recommendedName>
        <fullName evidence="2">histidine kinase</fullName>
        <ecNumber evidence="2">2.7.13.3</ecNumber>
    </recommendedName>
</protein>
<dbReference type="InterPro" id="IPR003594">
    <property type="entry name" value="HATPase_dom"/>
</dbReference>
<dbReference type="EMBL" id="STFG01000012">
    <property type="protein sequence ID" value="THT99954.1"/>
    <property type="molecule type" value="Genomic_DNA"/>
</dbReference>
<dbReference type="GO" id="GO:0000155">
    <property type="term" value="F:phosphorelay sensor kinase activity"/>
    <property type="evidence" value="ECO:0007669"/>
    <property type="project" value="InterPro"/>
</dbReference>
<dbReference type="CDD" id="cd16917">
    <property type="entry name" value="HATPase_UhpB-NarQ-NarX-like"/>
    <property type="match status" value="1"/>
</dbReference>
<dbReference type="SMART" id="SM00387">
    <property type="entry name" value="HATPase_c"/>
    <property type="match status" value="1"/>
</dbReference>
<keyword evidence="9" id="KW-0472">Membrane</keyword>
<keyword evidence="7" id="KW-0067">ATP-binding</keyword>
<evidence type="ECO:0000256" key="6">
    <source>
        <dbReference type="ARBA" id="ARBA00022777"/>
    </source>
</evidence>
<dbReference type="EC" id="2.7.13.3" evidence="2"/>
<evidence type="ECO:0000256" key="1">
    <source>
        <dbReference type="ARBA" id="ARBA00000085"/>
    </source>
</evidence>
<dbReference type="GO" id="GO:0005524">
    <property type="term" value="F:ATP binding"/>
    <property type="evidence" value="ECO:0007669"/>
    <property type="project" value="UniProtKB-KW"/>
</dbReference>
<dbReference type="InterPro" id="IPR050482">
    <property type="entry name" value="Sensor_HK_TwoCompSys"/>
</dbReference>
<comment type="caution">
    <text evidence="11">The sequence shown here is derived from an EMBL/GenBank/DDBJ whole genome shotgun (WGS) entry which is preliminary data.</text>
</comment>
<dbReference type="InterPro" id="IPR005467">
    <property type="entry name" value="His_kinase_dom"/>
</dbReference>
<dbReference type="PANTHER" id="PTHR24421:SF10">
    <property type="entry name" value="NITRATE_NITRITE SENSOR PROTEIN NARQ"/>
    <property type="match status" value="1"/>
</dbReference>
<organism evidence="11 12">
    <name type="scientific">Lampropedia puyangensis</name>
    <dbReference type="NCBI Taxonomy" id="1330072"/>
    <lineage>
        <taxon>Bacteria</taxon>
        <taxon>Pseudomonadati</taxon>
        <taxon>Pseudomonadota</taxon>
        <taxon>Betaproteobacteria</taxon>
        <taxon>Burkholderiales</taxon>
        <taxon>Comamonadaceae</taxon>
        <taxon>Lampropedia</taxon>
    </lineage>
</organism>
<dbReference type="OrthoDB" id="9782588at2"/>
<proteinExistence type="predicted"/>
<name>A0A4S8F109_9BURK</name>
<evidence type="ECO:0000256" key="7">
    <source>
        <dbReference type="ARBA" id="ARBA00022840"/>
    </source>
</evidence>
<dbReference type="RefSeq" id="WP_136573916.1">
    <property type="nucleotide sequence ID" value="NZ_STFG01000012.1"/>
</dbReference>
<keyword evidence="6 11" id="KW-0418">Kinase</keyword>
<dbReference type="InterPro" id="IPR036890">
    <property type="entry name" value="HATPase_C_sf"/>
</dbReference>
<dbReference type="InterPro" id="IPR011712">
    <property type="entry name" value="Sig_transdc_His_kin_sub3_dim/P"/>
</dbReference>
<evidence type="ECO:0000256" key="3">
    <source>
        <dbReference type="ARBA" id="ARBA00022553"/>
    </source>
</evidence>
<evidence type="ECO:0000313" key="11">
    <source>
        <dbReference type="EMBL" id="THT99954.1"/>
    </source>
</evidence>
<comment type="catalytic activity">
    <reaction evidence="1">
        <text>ATP + protein L-histidine = ADP + protein N-phospho-L-histidine.</text>
        <dbReference type="EC" id="2.7.13.3"/>
    </reaction>
</comment>
<keyword evidence="12" id="KW-1185">Reference proteome</keyword>
<keyword evidence="3" id="KW-0597">Phosphoprotein</keyword>
<dbReference type="Gene3D" id="3.30.565.10">
    <property type="entry name" value="Histidine kinase-like ATPase, C-terminal domain"/>
    <property type="match status" value="1"/>
</dbReference>
<evidence type="ECO:0000256" key="8">
    <source>
        <dbReference type="ARBA" id="ARBA00023012"/>
    </source>
</evidence>
<evidence type="ECO:0000256" key="2">
    <source>
        <dbReference type="ARBA" id="ARBA00012438"/>
    </source>
</evidence>
<feature type="transmembrane region" description="Helical" evidence="9">
    <location>
        <begin position="189"/>
        <end position="213"/>
    </location>
</feature>
<evidence type="ECO:0000313" key="12">
    <source>
        <dbReference type="Proteomes" id="UP000308917"/>
    </source>
</evidence>
<feature type="domain" description="Histidine kinase" evidence="10">
    <location>
        <begin position="265"/>
        <end position="462"/>
    </location>
</feature>
<keyword evidence="4" id="KW-0808">Transferase</keyword>
<evidence type="ECO:0000256" key="5">
    <source>
        <dbReference type="ARBA" id="ARBA00022741"/>
    </source>
</evidence>
<evidence type="ECO:0000259" key="10">
    <source>
        <dbReference type="PROSITE" id="PS50109"/>
    </source>
</evidence>
<evidence type="ECO:0000256" key="9">
    <source>
        <dbReference type="SAM" id="Phobius"/>
    </source>
</evidence>
<dbReference type="SUPFAM" id="SSF55874">
    <property type="entry name" value="ATPase domain of HSP90 chaperone/DNA topoisomerase II/histidine kinase"/>
    <property type="match status" value="1"/>
</dbReference>
<dbReference type="AlphaFoldDB" id="A0A4S8F109"/>
<keyword evidence="9" id="KW-0812">Transmembrane</keyword>
<dbReference type="Proteomes" id="UP000308917">
    <property type="component" value="Unassembled WGS sequence"/>
</dbReference>
<dbReference type="Gene3D" id="1.20.5.1930">
    <property type="match status" value="1"/>
</dbReference>
<keyword evidence="9" id="KW-1133">Transmembrane helix</keyword>
<dbReference type="Pfam" id="PF07730">
    <property type="entry name" value="HisKA_3"/>
    <property type="match status" value="1"/>
</dbReference>
<sequence length="467" mass="50798">MSSTHSSQTLIKRSGALMRSPSLLMAIASLILLGILGVNEVAFRGANSALDNSIAYQEENAAANAVVQSVLQTQALLKGYVASHDTSVRQQYQASRQQVLAQLAHLESILGHDGLALPEFAMLKKEVQDNLHELEIMQDLHDAGETDALAIALSSYPSDNSISSIQSVEARYQAAQKAQIANTHQKTAFFLRLSQLGVALVSLAALLVFFLYLKKVKADRAQQLQRQQQLEAEQMRLESIVRQRTASLFALASHLQNVRDEERAALAHELHDELGSLLTVAKLDVANTKTMIEGKSPDGAKVQGKLEHLQETLGQLVTIKRRIIDRLFPSALDTLGLTQALELLAQQFSNASGLQVQTQLDEVALPEKLALMVYRVTQEALNNISKYAQASRVNISLAVAASDGAMTLQIQDDGKGFDPAAISATNYGIRGMKHRVESLGGQWAIDSGPSGTRISVELPPDTQQQRV</sequence>